<reference evidence="1 2" key="1">
    <citation type="submission" date="2022-08" db="EMBL/GenBank/DDBJ databases">
        <title>Genome Sequence of the sulphate-reducing bacterium, Pseudodesulfovibrio sp. SYK.</title>
        <authorList>
            <person name="Kondo R."/>
            <person name="Kataoka T."/>
        </authorList>
    </citation>
    <scope>NUCLEOTIDE SEQUENCE [LARGE SCALE GENOMIC DNA]</scope>
    <source>
        <strain evidence="1 2">SYK</strain>
    </source>
</reference>
<gene>
    <name evidence="1" type="ORF">SYK_31090</name>
</gene>
<dbReference type="RefSeq" id="WP_281761242.1">
    <property type="nucleotide sequence ID" value="NZ_AP026709.1"/>
</dbReference>
<evidence type="ECO:0000313" key="1">
    <source>
        <dbReference type="EMBL" id="BDQ38749.1"/>
    </source>
</evidence>
<organism evidence="1 2">
    <name type="scientific">Pseudodesulfovibrio nedwellii</name>
    <dbReference type="NCBI Taxonomy" id="2973072"/>
    <lineage>
        <taxon>Bacteria</taxon>
        <taxon>Pseudomonadati</taxon>
        <taxon>Thermodesulfobacteriota</taxon>
        <taxon>Desulfovibrionia</taxon>
        <taxon>Desulfovibrionales</taxon>
        <taxon>Desulfovibrionaceae</taxon>
    </lineage>
</organism>
<protein>
    <submittedName>
        <fullName evidence="1">Uncharacterized protein</fullName>
    </submittedName>
</protein>
<keyword evidence="2" id="KW-1185">Reference proteome</keyword>
<dbReference type="EMBL" id="AP026709">
    <property type="protein sequence ID" value="BDQ38749.1"/>
    <property type="molecule type" value="Genomic_DNA"/>
</dbReference>
<sequence length="349" mass="38955">MTAADSTRISNLKRRAKKMLKGLQAGERSATHAFQQDRIAEMLGCPVNDLDCITSKAKHKHALEIVAIAEGFEGWRDLKGFENQNRPLLPWFAQRMMEECMNATSDLRSILSSIEECPENLISDRLKESCLSVQNSIDLVASNIPNMDSAIHQSCSELSDASTELFRSIVISPKGVSDSVLFTYRAEDIVKYAELLVLLAERKVAYEIHDASEFCYQHDGAKRLGQLSELESSISKAQKMAVDIQTGIIVSPPHDKLSEFCAHGYMEKACMALDHLARVTQKRLSGDLPAWLVSRSAITILQALTWIKDDAEKNTGTQVDLTSLDKLNWQIQSIKMLEWKITTEALVAP</sequence>
<evidence type="ECO:0000313" key="2">
    <source>
        <dbReference type="Proteomes" id="UP001317742"/>
    </source>
</evidence>
<accession>A0ABN6S637</accession>
<dbReference type="Proteomes" id="UP001317742">
    <property type="component" value="Chromosome"/>
</dbReference>
<proteinExistence type="predicted"/>
<name>A0ABN6S637_9BACT</name>